<dbReference type="EMBL" id="JARK01001385">
    <property type="protein sequence ID" value="EYC11933.1"/>
    <property type="molecule type" value="Genomic_DNA"/>
</dbReference>
<dbReference type="SUPFAM" id="SSF47027">
    <property type="entry name" value="Acyl-CoA binding protein"/>
    <property type="match status" value="1"/>
</dbReference>
<dbReference type="GO" id="GO:0000139">
    <property type="term" value="C:Golgi membrane"/>
    <property type="evidence" value="ECO:0007669"/>
    <property type="project" value="TreeGrafter"/>
</dbReference>
<protein>
    <recommendedName>
        <fullName evidence="1">ACB domain-containing protein</fullName>
    </recommendedName>
</protein>
<dbReference type="InterPro" id="IPR052269">
    <property type="entry name" value="Golgi-PI4KB_interaction"/>
</dbReference>
<accession>A0A016UBE5</accession>
<dbReference type="Proteomes" id="UP000024635">
    <property type="component" value="Unassembled WGS sequence"/>
</dbReference>
<dbReference type="PROSITE" id="PS51228">
    <property type="entry name" value="ACB_2"/>
    <property type="match status" value="1"/>
</dbReference>
<dbReference type="Gene3D" id="1.20.80.10">
    <property type="match status" value="1"/>
</dbReference>
<name>A0A016UBE5_9BILA</name>
<dbReference type="InterPro" id="IPR035984">
    <property type="entry name" value="Acyl-CoA-binding_sf"/>
</dbReference>
<reference evidence="3" key="1">
    <citation type="journal article" date="2015" name="Nat. Genet.">
        <title>The genome and transcriptome of the zoonotic hookworm Ancylostoma ceylanicum identify infection-specific gene families.</title>
        <authorList>
            <person name="Schwarz E.M."/>
            <person name="Hu Y."/>
            <person name="Antoshechkin I."/>
            <person name="Miller M.M."/>
            <person name="Sternberg P.W."/>
            <person name="Aroian R.V."/>
        </authorList>
    </citation>
    <scope>NUCLEOTIDE SEQUENCE</scope>
    <source>
        <strain evidence="3">HY135</strain>
    </source>
</reference>
<dbReference type="PANTHER" id="PTHR22973:SF12">
    <property type="entry name" value="LD35087P"/>
    <property type="match status" value="1"/>
</dbReference>
<evidence type="ECO:0000259" key="1">
    <source>
        <dbReference type="PROSITE" id="PS51228"/>
    </source>
</evidence>
<dbReference type="InterPro" id="IPR014352">
    <property type="entry name" value="FERM/acyl-CoA-bd_prot_sf"/>
</dbReference>
<evidence type="ECO:0000313" key="3">
    <source>
        <dbReference type="Proteomes" id="UP000024635"/>
    </source>
</evidence>
<evidence type="ECO:0000313" key="2">
    <source>
        <dbReference type="EMBL" id="EYC11933.1"/>
    </source>
</evidence>
<feature type="domain" description="ACB" evidence="1">
    <location>
        <begin position="90"/>
        <end position="181"/>
    </location>
</feature>
<proteinExistence type="predicted"/>
<dbReference type="OrthoDB" id="5839451at2759"/>
<dbReference type="AlphaFoldDB" id="A0A016UBE5"/>
<dbReference type="STRING" id="53326.A0A016UBE5"/>
<gene>
    <name evidence="2" type="primary">Acey_s0049.g1862</name>
    <name evidence="2" type="ORF">Y032_0049g1862</name>
</gene>
<dbReference type="PANTHER" id="PTHR22973">
    <property type="entry name" value="LD35087P"/>
    <property type="match status" value="1"/>
</dbReference>
<dbReference type="InterPro" id="IPR000582">
    <property type="entry name" value="Acyl-CoA-binding_protein"/>
</dbReference>
<keyword evidence="3" id="KW-1185">Reference proteome</keyword>
<dbReference type="Pfam" id="PF00887">
    <property type="entry name" value="ACBP"/>
    <property type="match status" value="1"/>
</dbReference>
<organism evidence="2 3">
    <name type="scientific">Ancylostoma ceylanicum</name>
    <dbReference type="NCBI Taxonomy" id="53326"/>
    <lineage>
        <taxon>Eukaryota</taxon>
        <taxon>Metazoa</taxon>
        <taxon>Ecdysozoa</taxon>
        <taxon>Nematoda</taxon>
        <taxon>Chromadorea</taxon>
        <taxon>Rhabditida</taxon>
        <taxon>Rhabditina</taxon>
        <taxon>Rhabditomorpha</taxon>
        <taxon>Strongyloidea</taxon>
        <taxon>Ancylostomatidae</taxon>
        <taxon>Ancylostomatinae</taxon>
        <taxon>Ancylostoma</taxon>
    </lineage>
</organism>
<dbReference type="GO" id="GO:0000062">
    <property type="term" value="F:fatty-acyl-CoA binding"/>
    <property type="evidence" value="ECO:0007669"/>
    <property type="project" value="InterPro"/>
</dbReference>
<sequence length="258" mass="28903">MTVFYEKCVSWKQPSFALSGAKLLGSGPDNSSSYARPGNKPAVKISRSSRSLLRYGVRVMDDTSAAEAANNNHVKLSEAQLVYSEFGAPLDECYRLAVKFYKEKEKSGELAVSYDDRVMLMALSKQVRLGPFADNSDSAGFFDLLGNDIAKAWRDLGQRSRDDSMASFIFLMDRVCPPFKNFIADHVEPAAESSELRQLDSSQPQEHQVNWEVFEAQKKQIQEALNAQTYHQFSAYAQQQFPGQPEQLVLPVYPHGSL</sequence>
<comment type="caution">
    <text evidence="2">The sequence shown here is derived from an EMBL/GenBank/DDBJ whole genome shotgun (WGS) entry which is preliminary data.</text>
</comment>